<proteinExistence type="predicted"/>
<name>A0A6M3LLQ9_9ZZZZ</name>
<reference evidence="1" key="1">
    <citation type="submission" date="2020-03" db="EMBL/GenBank/DDBJ databases">
        <title>The deep terrestrial virosphere.</title>
        <authorList>
            <person name="Holmfeldt K."/>
            <person name="Nilsson E."/>
            <person name="Simone D."/>
            <person name="Lopez-Fernandez M."/>
            <person name="Wu X."/>
            <person name="de Brujin I."/>
            <person name="Lundin D."/>
            <person name="Andersson A."/>
            <person name="Bertilsson S."/>
            <person name="Dopson M."/>
        </authorList>
    </citation>
    <scope>NUCLEOTIDE SEQUENCE</scope>
    <source>
        <strain evidence="1">MM415B05484</strain>
    </source>
</reference>
<accession>A0A6M3LLQ9</accession>
<sequence>MRQECTKETPCDGKGQWFHPAAVWVDGQDDAYTNWYECPICGRFFGETVPD</sequence>
<dbReference type="EMBL" id="MT143303">
    <property type="protein sequence ID" value="QJA95299.1"/>
    <property type="molecule type" value="Genomic_DNA"/>
</dbReference>
<dbReference type="AlphaFoldDB" id="A0A6M3LLQ9"/>
<gene>
    <name evidence="1" type="ORF">MM415B05484_0003</name>
</gene>
<organism evidence="1">
    <name type="scientific">viral metagenome</name>
    <dbReference type="NCBI Taxonomy" id="1070528"/>
    <lineage>
        <taxon>unclassified sequences</taxon>
        <taxon>metagenomes</taxon>
        <taxon>organismal metagenomes</taxon>
    </lineage>
</organism>
<protein>
    <submittedName>
        <fullName evidence="1">Uncharacterized protein</fullName>
    </submittedName>
</protein>
<evidence type="ECO:0000313" key="1">
    <source>
        <dbReference type="EMBL" id="QJA95299.1"/>
    </source>
</evidence>